<evidence type="ECO:0000256" key="5">
    <source>
        <dbReference type="PIRSR" id="PIRSR604294-1"/>
    </source>
</evidence>
<evidence type="ECO:0000256" key="4">
    <source>
        <dbReference type="ARBA" id="ARBA00023004"/>
    </source>
</evidence>
<dbReference type="PANTHER" id="PTHR10543">
    <property type="entry name" value="BETA-CAROTENE DIOXYGENASE"/>
    <property type="match status" value="1"/>
</dbReference>
<sequence>MSNPYLTGNYAPVSEEKTLVELEVAGTIPTHLEGRYVRNGPNPIGDPVGDAVLRHDLDAGTITRRRLGTHAQAGEFVFVPSSSDAAEHDGVLMGFVYDADRDRSRLTLLDAASLDTVAEVLLPARVPHGFHGNWLPT</sequence>
<dbReference type="Proteomes" id="UP000292003">
    <property type="component" value="Unassembled WGS sequence"/>
</dbReference>
<gene>
    <name evidence="7" type="ORF">EWH70_26605</name>
</gene>
<organism evidence="7 8">
    <name type="scientific">Amycolatopsis suaedae</name>
    <dbReference type="NCBI Taxonomy" id="2510978"/>
    <lineage>
        <taxon>Bacteria</taxon>
        <taxon>Bacillati</taxon>
        <taxon>Actinomycetota</taxon>
        <taxon>Actinomycetes</taxon>
        <taxon>Pseudonocardiales</taxon>
        <taxon>Pseudonocardiaceae</taxon>
        <taxon>Amycolatopsis</taxon>
    </lineage>
</organism>
<evidence type="ECO:0000256" key="1">
    <source>
        <dbReference type="ARBA" id="ARBA00006787"/>
    </source>
</evidence>
<evidence type="ECO:0000256" key="3">
    <source>
        <dbReference type="ARBA" id="ARBA00023002"/>
    </source>
</evidence>
<reference evidence="7 8" key="1">
    <citation type="submission" date="2019-02" db="EMBL/GenBank/DDBJ databases">
        <title>Draft genome sequence of Amycolatopsis sp. 8-3EHSu isolated from roots of Suaeda maritima.</title>
        <authorList>
            <person name="Duangmal K."/>
            <person name="Chantavorakit T."/>
        </authorList>
    </citation>
    <scope>NUCLEOTIDE SEQUENCE [LARGE SCALE GENOMIC DNA]</scope>
    <source>
        <strain evidence="7 8">8-3EHSu</strain>
    </source>
</reference>
<evidence type="ECO:0000256" key="6">
    <source>
        <dbReference type="RuleBase" id="RU364048"/>
    </source>
</evidence>
<dbReference type="PANTHER" id="PTHR10543:SF89">
    <property type="entry name" value="CAROTENOID 9,10(9',10')-CLEAVAGE DIOXYGENASE 1"/>
    <property type="match status" value="1"/>
</dbReference>
<keyword evidence="8" id="KW-1185">Reference proteome</keyword>
<evidence type="ECO:0000313" key="8">
    <source>
        <dbReference type="Proteomes" id="UP000292003"/>
    </source>
</evidence>
<proteinExistence type="inferred from homology"/>
<keyword evidence="6" id="KW-0223">Dioxygenase</keyword>
<dbReference type="GO" id="GO:0046872">
    <property type="term" value="F:metal ion binding"/>
    <property type="evidence" value="ECO:0007669"/>
    <property type="project" value="UniProtKB-KW"/>
</dbReference>
<name>A0A4Q7J4T8_9PSEU</name>
<dbReference type="RefSeq" id="WP_130478247.1">
    <property type="nucleotide sequence ID" value="NZ_SFCC01000014.1"/>
</dbReference>
<comment type="caution">
    <text evidence="7">The sequence shown here is derived from an EMBL/GenBank/DDBJ whole genome shotgun (WGS) entry which is preliminary data.</text>
</comment>
<dbReference type="GO" id="GO:0016121">
    <property type="term" value="P:carotene catabolic process"/>
    <property type="evidence" value="ECO:0007669"/>
    <property type="project" value="TreeGrafter"/>
</dbReference>
<comment type="cofactor">
    <cofactor evidence="5 6">
        <name>Fe(2+)</name>
        <dbReference type="ChEBI" id="CHEBI:29033"/>
    </cofactor>
    <text evidence="5 6">Binds 1 Fe(2+) ion per subunit.</text>
</comment>
<protein>
    <recommendedName>
        <fullName evidence="6">Dioxygenase</fullName>
        <ecNumber evidence="6">1.13.11.-</ecNumber>
    </recommendedName>
</protein>
<dbReference type="GO" id="GO:0010436">
    <property type="term" value="F:carotenoid dioxygenase activity"/>
    <property type="evidence" value="ECO:0007669"/>
    <property type="project" value="TreeGrafter"/>
</dbReference>
<dbReference type="Pfam" id="PF03055">
    <property type="entry name" value="RPE65"/>
    <property type="match status" value="1"/>
</dbReference>
<keyword evidence="4 5" id="KW-0408">Iron</keyword>
<evidence type="ECO:0000256" key="2">
    <source>
        <dbReference type="ARBA" id="ARBA00022723"/>
    </source>
</evidence>
<dbReference type="OrthoDB" id="6636843at2"/>
<keyword evidence="2 5" id="KW-0479">Metal-binding</keyword>
<evidence type="ECO:0000313" key="7">
    <source>
        <dbReference type="EMBL" id="RZQ61034.1"/>
    </source>
</evidence>
<keyword evidence="3 6" id="KW-0560">Oxidoreductase</keyword>
<feature type="binding site" evidence="5">
    <location>
        <position position="131"/>
    </location>
    <ligand>
        <name>Fe cation</name>
        <dbReference type="ChEBI" id="CHEBI:24875"/>
        <note>catalytic</note>
    </ligand>
</feature>
<dbReference type="AlphaFoldDB" id="A0A4Q7J4T8"/>
<accession>A0A4Q7J4T8</accession>
<dbReference type="InterPro" id="IPR004294">
    <property type="entry name" value="Carotenoid_Oase"/>
</dbReference>
<dbReference type="EC" id="1.13.11.-" evidence="6"/>
<dbReference type="EMBL" id="SFCC01000014">
    <property type="protein sequence ID" value="RZQ61034.1"/>
    <property type="molecule type" value="Genomic_DNA"/>
</dbReference>
<comment type="similarity">
    <text evidence="1 6">Belongs to the carotenoid oxygenase family.</text>
</comment>